<proteinExistence type="predicted"/>
<evidence type="ECO:0000313" key="2">
    <source>
        <dbReference type="Proteomes" id="UP000248349"/>
    </source>
</evidence>
<dbReference type="Proteomes" id="UP000248349">
    <property type="component" value="Unassembled WGS sequence"/>
</dbReference>
<accession>A0A318ZF44</accession>
<keyword evidence="2" id="KW-1185">Reference proteome</keyword>
<name>A0A318ZF44_9EURO</name>
<dbReference type="GeneID" id="37078838"/>
<dbReference type="RefSeq" id="XP_025428212.1">
    <property type="nucleotide sequence ID" value="XM_025577609.1"/>
</dbReference>
<reference evidence="1 2" key="1">
    <citation type="submission" date="2016-12" db="EMBL/GenBank/DDBJ databases">
        <title>The genomes of Aspergillus section Nigri reveals drivers in fungal speciation.</title>
        <authorList>
            <consortium name="DOE Joint Genome Institute"/>
            <person name="Vesth T.C."/>
            <person name="Nybo J."/>
            <person name="Theobald S."/>
            <person name="Brandl J."/>
            <person name="Frisvad J.C."/>
            <person name="Nielsen K.F."/>
            <person name="Lyhne E.K."/>
            <person name="Kogle M.E."/>
            <person name="Kuo A."/>
            <person name="Riley R."/>
            <person name="Clum A."/>
            <person name="Nolan M."/>
            <person name="Lipzen A."/>
            <person name="Salamov A."/>
            <person name="Henrissat B."/>
            <person name="Wiebenga A."/>
            <person name="De Vries R.P."/>
            <person name="Grigoriev I.V."/>
            <person name="Mortensen U.H."/>
            <person name="Andersen M.R."/>
            <person name="Baker S.E."/>
        </authorList>
    </citation>
    <scope>NUCLEOTIDE SEQUENCE [LARGE SCALE GENOMIC DNA]</scope>
    <source>
        <strain evidence="1 2">JOP 1030-1</strain>
    </source>
</reference>
<dbReference type="EMBL" id="KZ821253">
    <property type="protein sequence ID" value="PYH42230.1"/>
    <property type="molecule type" value="Genomic_DNA"/>
</dbReference>
<gene>
    <name evidence="1" type="ORF">BP01DRAFT_385554</name>
</gene>
<organism evidence="1 2">
    <name type="scientific">Aspergillus saccharolyticus JOP 1030-1</name>
    <dbReference type="NCBI Taxonomy" id="1450539"/>
    <lineage>
        <taxon>Eukaryota</taxon>
        <taxon>Fungi</taxon>
        <taxon>Dikarya</taxon>
        <taxon>Ascomycota</taxon>
        <taxon>Pezizomycotina</taxon>
        <taxon>Eurotiomycetes</taxon>
        <taxon>Eurotiomycetidae</taxon>
        <taxon>Eurotiales</taxon>
        <taxon>Aspergillaceae</taxon>
        <taxon>Aspergillus</taxon>
        <taxon>Aspergillus subgen. Circumdati</taxon>
    </lineage>
</organism>
<evidence type="ECO:0000313" key="1">
    <source>
        <dbReference type="EMBL" id="PYH42230.1"/>
    </source>
</evidence>
<protein>
    <submittedName>
        <fullName evidence="1">Uncharacterized protein</fullName>
    </submittedName>
</protein>
<dbReference type="AlphaFoldDB" id="A0A318ZF44"/>
<sequence>MSPCLGDTELQLFPADQGDQAVDAVLQVWKYTQAVQKQQAIQADQVQDANPWLRMTG</sequence>